<evidence type="ECO:0000313" key="10">
    <source>
        <dbReference type="EMBL" id="TQE95139.1"/>
    </source>
</evidence>
<dbReference type="Gene3D" id="3.90.1150.10">
    <property type="entry name" value="Aspartate Aminotransferase, domain 1"/>
    <property type="match status" value="1"/>
</dbReference>
<evidence type="ECO:0000256" key="6">
    <source>
        <dbReference type="ARBA" id="ARBA00050776"/>
    </source>
</evidence>
<dbReference type="InterPro" id="IPR015424">
    <property type="entry name" value="PyrdxlP-dep_Trfase"/>
</dbReference>
<dbReference type="CDD" id="cd06453">
    <property type="entry name" value="SufS_like"/>
    <property type="match status" value="1"/>
</dbReference>
<dbReference type="Pfam" id="PF00266">
    <property type="entry name" value="Aminotran_5"/>
    <property type="match status" value="1"/>
</dbReference>
<reference evidence="10 11" key="1">
    <citation type="submission" date="2019-06" db="EMBL/GenBank/DDBJ databases">
        <title>Genome sequence of Litorilinea aerophila BAA-2444.</title>
        <authorList>
            <person name="Maclea K.S."/>
            <person name="Maurais E.G."/>
            <person name="Iannazzi L.C."/>
        </authorList>
    </citation>
    <scope>NUCLEOTIDE SEQUENCE [LARGE SCALE GENOMIC DNA]</scope>
    <source>
        <strain evidence="10 11">ATCC BAA-2444</strain>
    </source>
</reference>
<accession>A0A540VEE7</accession>
<dbReference type="InterPro" id="IPR020578">
    <property type="entry name" value="Aminotrans_V_PyrdxlP_BS"/>
</dbReference>
<keyword evidence="5 8" id="KW-0663">Pyridoxal phosphate</keyword>
<comment type="function">
    <text evidence="8">Catalyzes the removal of elemental sulfur and selenium atoms from L-cysteine, L-cystine, L-selenocysteine, and L-selenocystine to produce L-alanine.</text>
</comment>
<keyword evidence="4 8" id="KW-0808">Transferase</keyword>
<keyword evidence="11" id="KW-1185">Reference proteome</keyword>
<comment type="similarity">
    <text evidence="2 8">Belongs to the class-V pyridoxal-phosphate-dependent aminotransferase family. Csd subfamily.</text>
</comment>
<organism evidence="10 11">
    <name type="scientific">Litorilinea aerophila</name>
    <dbReference type="NCBI Taxonomy" id="1204385"/>
    <lineage>
        <taxon>Bacteria</taxon>
        <taxon>Bacillati</taxon>
        <taxon>Chloroflexota</taxon>
        <taxon>Caldilineae</taxon>
        <taxon>Caldilineales</taxon>
        <taxon>Caldilineaceae</taxon>
        <taxon>Litorilinea</taxon>
    </lineage>
</organism>
<evidence type="ECO:0000256" key="7">
    <source>
        <dbReference type="RuleBase" id="RU004504"/>
    </source>
</evidence>
<evidence type="ECO:0000256" key="3">
    <source>
        <dbReference type="ARBA" id="ARBA00012239"/>
    </source>
</evidence>
<comment type="catalytic activity">
    <reaction evidence="6 8">
        <text>(sulfur carrier)-H + L-cysteine = (sulfur carrier)-SH + L-alanine</text>
        <dbReference type="Rhea" id="RHEA:43892"/>
        <dbReference type="Rhea" id="RHEA-COMP:14737"/>
        <dbReference type="Rhea" id="RHEA-COMP:14739"/>
        <dbReference type="ChEBI" id="CHEBI:29917"/>
        <dbReference type="ChEBI" id="CHEBI:35235"/>
        <dbReference type="ChEBI" id="CHEBI:57972"/>
        <dbReference type="ChEBI" id="CHEBI:64428"/>
        <dbReference type="EC" id="2.8.1.7"/>
    </reaction>
</comment>
<dbReference type="PROSITE" id="PS00595">
    <property type="entry name" value="AA_TRANSFER_CLASS_5"/>
    <property type="match status" value="1"/>
</dbReference>
<sequence>MSMDLQQILPVESAERLAQIRQDFPILARRIGDRPLAYLDNGATSQKPVAVLQAMDDYYRRHNANVHRGVHTLSEEATAQYENARLRVARFINAPSEKQIIFTRGTTEGINLVAQTWGRANLGPGDEVLITEMEHHSNIVPWQILRDQLGFTLRYIPITDEGLLDLDQLSNLLNERTRLVSFIHVSNVLGTVNPVDRLVAAARSVGARVLLDGAQSVPHMPVDVQALDVDFLVFSGHKMCGPTGIGVLYARRELLEEMPPYQGGGDMIREVKMTASKWNSIPYKFEAGTPAIAEAIGLGAAVDYLSQVGMAWIHAHEQALVQYAYSRLSEIEGIHILGPGPEQRSGLIAFTVENIHPHDLSAILDREGVAVRAGHHCAQPIHDRYGIAASARASFYLYNTPEEVDQLAQGLEKAVEIFAL</sequence>
<dbReference type="NCBIfam" id="TIGR01979">
    <property type="entry name" value="sufS"/>
    <property type="match status" value="1"/>
</dbReference>
<dbReference type="InterPro" id="IPR015422">
    <property type="entry name" value="PyrdxlP-dep_Trfase_small"/>
</dbReference>
<comment type="caution">
    <text evidence="10">The sequence shown here is derived from an EMBL/GenBank/DDBJ whole genome shotgun (WGS) entry which is preliminary data.</text>
</comment>
<dbReference type="Gene3D" id="3.40.640.10">
    <property type="entry name" value="Type I PLP-dependent aspartate aminotransferase-like (Major domain)"/>
    <property type="match status" value="1"/>
</dbReference>
<dbReference type="EC" id="2.8.1.7" evidence="3 8"/>
<dbReference type="InterPro" id="IPR010970">
    <property type="entry name" value="Cys_dSase_SufS"/>
</dbReference>
<evidence type="ECO:0000313" key="11">
    <source>
        <dbReference type="Proteomes" id="UP000317371"/>
    </source>
</evidence>
<dbReference type="FunCoup" id="A0A540VEE7">
    <property type="interactions" value="437"/>
</dbReference>
<evidence type="ECO:0000256" key="2">
    <source>
        <dbReference type="ARBA" id="ARBA00010447"/>
    </source>
</evidence>
<dbReference type="OrthoDB" id="9804366at2"/>
<dbReference type="Proteomes" id="UP000317371">
    <property type="component" value="Unassembled WGS sequence"/>
</dbReference>
<feature type="domain" description="Aminotransferase class V" evidence="9">
    <location>
        <begin position="38"/>
        <end position="407"/>
    </location>
</feature>
<evidence type="ECO:0000256" key="5">
    <source>
        <dbReference type="ARBA" id="ARBA00022898"/>
    </source>
</evidence>
<comment type="cofactor">
    <cofactor evidence="1 7">
        <name>pyridoxal 5'-phosphate</name>
        <dbReference type="ChEBI" id="CHEBI:597326"/>
    </cofactor>
</comment>
<dbReference type="AlphaFoldDB" id="A0A540VEE7"/>
<evidence type="ECO:0000259" key="9">
    <source>
        <dbReference type="Pfam" id="PF00266"/>
    </source>
</evidence>
<dbReference type="InterPro" id="IPR015421">
    <property type="entry name" value="PyrdxlP-dep_Trfase_major"/>
</dbReference>
<dbReference type="InParanoid" id="A0A540VEE7"/>
<dbReference type="GO" id="GO:0006534">
    <property type="term" value="P:cysteine metabolic process"/>
    <property type="evidence" value="ECO:0007669"/>
    <property type="project" value="UniProtKB-UniRule"/>
</dbReference>
<evidence type="ECO:0000256" key="8">
    <source>
        <dbReference type="RuleBase" id="RU004506"/>
    </source>
</evidence>
<dbReference type="SUPFAM" id="SSF53383">
    <property type="entry name" value="PLP-dependent transferases"/>
    <property type="match status" value="1"/>
</dbReference>
<dbReference type="PANTHER" id="PTHR43586:SF8">
    <property type="entry name" value="CYSTEINE DESULFURASE 1, CHLOROPLASTIC"/>
    <property type="match status" value="1"/>
</dbReference>
<dbReference type="InterPro" id="IPR000192">
    <property type="entry name" value="Aminotrans_V_dom"/>
</dbReference>
<dbReference type="EMBL" id="VIGC01000016">
    <property type="protein sequence ID" value="TQE95139.1"/>
    <property type="molecule type" value="Genomic_DNA"/>
</dbReference>
<name>A0A540VEE7_9CHLR</name>
<proteinExistence type="inferred from homology"/>
<gene>
    <name evidence="10" type="ORF">FKZ61_13310</name>
</gene>
<protein>
    <recommendedName>
        <fullName evidence="3 8">Cysteine desulfurase</fullName>
        <ecNumber evidence="3 8">2.8.1.7</ecNumber>
    </recommendedName>
</protein>
<dbReference type="PANTHER" id="PTHR43586">
    <property type="entry name" value="CYSTEINE DESULFURASE"/>
    <property type="match status" value="1"/>
</dbReference>
<dbReference type="PIRSF" id="PIRSF005572">
    <property type="entry name" value="NifS"/>
    <property type="match status" value="1"/>
</dbReference>
<dbReference type="InterPro" id="IPR016454">
    <property type="entry name" value="Cysteine_dSase"/>
</dbReference>
<evidence type="ECO:0000256" key="4">
    <source>
        <dbReference type="ARBA" id="ARBA00022679"/>
    </source>
</evidence>
<dbReference type="GO" id="GO:0030170">
    <property type="term" value="F:pyridoxal phosphate binding"/>
    <property type="evidence" value="ECO:0007669"/>
    <property type="project" value="UniProtKB-UniRule"/>
</dbReference>
<dbReference type="GO" id="GO:0031071">
    <property type="term" value="F:cysteine desulfurase activity"/>
    <property type="evidence" value="ECO:0007669"/>
    <property type="project" value="UniProtKB-UniRule"/>
</dbReference>
<evidence type="ECO:0000256" key="1">
    <source>
        <dbReference type="ARBA" id="ARBA00001933"/>
    </source>
</evidence>